<organism evidence="1 2">
    <name type="scientific">Cupriavidus basilensis OR16</name>
    <dbReference type="NCBI Taxonomy" id="1127483"/>
    <lineage>
        <taxon>Bacteria</taxon>
        <taxon>Pseudomonadati</taxon>
        <taxon>Pseudomonadota</taxon>
        <taxon>Betaproteobacteria</taxon>
        <taxon>Burkholderiales</taxon>
        <taxon>Burkholderiaceae</taxon>
        <taxon>Cupriavidus</taxon>
    </lineage>
</organism>
<evidence type="ECO:0000313" key="1">
    <source>
        <dbReference type="EMBL" id="EHP37694.1"/>
    </source>
</evidence>
<comment type="caution">
    <text evidence="1">The sequence shown here is derived from an EMBL/GenBank/DDBJ whole genome shotgun (WGS) entry which is preliminary data.</text>
</comment>
<accession>H1SIF9</accession>
<name>H1SIF9_9BURK</name>
<dbReference type="Proteomes" id="UP000005808">
    <property type="component" value="Unassembled WGS sequence"/>
</dbReference>
<protein>
    <submittedName>
        <fullName evidence="1">Uncharacterized protein</fullName>
    </submittedName>
</protein>
<dbReference type="EMBL" id="AHJE01000208">
    <property type="protein sequence ID" value="EHP37694.1"/>
    <property type="molecule type" value="Genomic_DNA"/>
</dbReference>
<gene>
    <name evidence="1" type="ORF">OR16_41399</name>
</gene>
<reference evidence="1 2" key="1">
    <citation type="journal article" date="2012" name="J. Bacteriol.">
        <title>De Novo Genome Project of Cupriavidus basilensis OR16.</title>
        <authorList>
            <person name="Cserhati M."/>
            <person name="Kriszt B."/>
            <person name="Szoboszlay S."/>
            <person name="Toth A."/>
            <person name="Szabo I."/>
            <person name="Tancsics A."/>
            <person name="Nagy I."/>
            <person name="Horvath B."/>
            <person name="Nagy I."/>
            <person name="Kukolya J."/>
        </authorList>
    </citation>
    <scope>NUCLEOTIDE SEQUENCE [LARGE SCALE GENOMIC DNA]</scope>
    <source>
        <strain evidence="1 2">OR16</strain>
    </source>
</reference>
<dbReference type="AlphaFoldDB" id="H1SIF9"/>
<evidence type="ECO:0000313" key="2">
    <source>
        <dbReference type="Proteomes" id="UP000005808"/>
    </source>
</evidence>
<sequence>MGTADEVRGPTTKPLDHAIAMTCKPVPAEARRHLGRTMQPPLFESLIALRPAGSAFFSLVFFADAKKSDRQPPQGDVV</sequence>
<proteinExistence type="predicted"/>
<feature type="non-terminal residue" evidence="1">
    <location>
        <position position="78"/>
    </location>
</feature>
<dbReference type="RefSeq" id="WP_006164625.1">
    <property type="nucleotide sequence ID" value="NZ_AHJE01000208.1"/>
</dbReference>